<evidence type="ECO:0000256" key="3">
    <source>
        <dbReference type="ARBA" id="ARBA00022806"/>
    </source>
</evidence>
<evidence type="ECO:0000256" key="4">
    <source>
        <dbReference type="ARBA" id="ARBA00022840"/>
    </source>
</evidence>
<dbReference type="PANTHER" id="PTHR43392:SF2">
    <property type="entry name" value="AAA-TYPE ATPASE FAMILY PROTEIN _ ANKYRIN REPEAT FAMILY PROTEIN"/>
    <property type="match status" value="1"/>
</dbReference>
<keyword evidence="3" id="KW-0378">Hydrolase</keyword>
<dbReference type="SUPFAM" id="SSF52540">
    <property type="entry name" value="P-loop containing nucleoside triphosphate hydrolases"/>
    <property type="match status" value="3"/>
</dbReference>
<reference evidence="7 8" key="1">
    <citation type="submission" date="2018-02" db="EMBL/GenBank/DDBJ databases">
        <title>The genomes of Aspergillus section Nigri reveals drivers in fungal speciation.</title>
        <authorList>
            <consortium name="DOE Joint Genome Institute"/>
            <person name="Vesth T.C."/>
            <person name="Nybo J."/>
            <person name="Theobald S."/>
            <person name="Brandl J."/>
            <person name="Frisvad J.C."/>
            <person name="Nielsen K.F."/>
            <person name="Lyhne E.K."/>
            <person name="Kogle M.E."/>
            <person name="Kuo A."/>
            <person name="Riley R."/>
            <person name="Clum A."/>
            <person name="Nolan M."/>
            <person name="Lipzen A."/>
            <person name="Salamov A."/>
            <person name="Henrissat B."/>
            <person name="Wiebenga A."/>
            <person name="De vries R.P."/>
            <person name="Grigoriev I.V."/>
            <person name="Mortensen U.H."/>
            <person name="Andersen M.R."/>
            <person name="Baker S.E."/>
        </authorList>
    </citation>
    <scope>NUCLEOTIDE SEQUENCE [LARGE SCALE GENOMIC DNA]</scope>
    <source>
        <strain evidence="7 8">CBS 313.89</strain>
    </source>
</reference>
<dbReference type="Gene3D" id="1.10.8.60">
    <property type="match status" value="2"/>
</dbReference>
<dbReference type="Pfam" id="PF13087">
    <property type="entry name" value="AAA_12"/>
    <property type="match status" value="1"/>
</dbReference>
<feature type="domain" description="AAA+ ATPase" evidence="6">
    <location>
        <begin position="1393"/>
        <end position="1550"/>
    </location>
</feature>
<dbReference type="Pfam" id="PF13086">
    <property type="entry name" value="AAA_11"/>
    <property type="match status" value="1"/>
</dbReference>
<dbReference type="Proteomes" id="UP000249789">
    <property type="component" value="Unassembled WGS sequence"/>
</dbReference>
<keyword evidence="4" id="KW-0067">ATP-binding</keyword>
<accession>A0A8G1RM27</accession>
<evidence type="ECO:0000256" key="5">
    <source>
        <dbReference type="SAM" id="MobiDB-lite"/>
    </source>
</evidence>
<dbReference type="InterPro" id="IPR003593">
    <property type="entry name" value="AAA+_ATPase"/>
</dbReference>
<feature type="domain" description="AAA+ ATPase" evidence="6">
    <location>
        <begin position="371"/>
        <end position="699"/>
    </location>
</feature>
<dbReference type="Pfam" id="PF17866">
    <property type="entry name" value="AAA_lid_6"/>
    <property type="match status" value="2"/>
</dbReference>
<dbReference type="InterPro" id="IPR041677">
    <property type="entry name" value="DNA2/NAM7_AAA_11"/>
</dbReference>
<dbReference type="Gene3D" id="3.40.50.300">
    <property type="entry name" value="P-loop containing nucleotide triphosphate hydrolases"/>
    <property type="match status" value="5"/>
</dbReference>
<dbReference type="GO" id="GO:0016887">
    <property type="term" value="F:ATP hydrolysis activity"/>
    <property type="evidence" value="ECO:0007669"/>
    <property type="project" value="InterPro"/>
</dbReference>
<feature type="region of interest" description="Disordered" evidence="5">
    <location>
        <begin position="997"/>
        <end position="1018"/>
    </location>
</feature>
<dbReference type="FunFam" id="1.10.8.60:FF:000160">
    <property type="entry name" value="WGS project CABT00000000 data, contig 2.55"/>
    <property type="match status" value="1"/>
</dbReference>
<sequence length="1967" mass="219291">MATRSDRLTKYLSLIEKGKRRVERSADPKLFLESLCAQEDSLRCNERVLASPSLLEALQNSFRVDSSTEFVNTSAADFGNGQFLRQLVSCITNPRTFWTVFLQAHTSKKLSEHAELSSVWLLLKLLSSPGYSSDFIDTAENITQSRTFLNSTFQEVRTIGYRTQNIAKTIRTKVDLDDSYRPGGRHDNDFKDFREISILPIPDEIASVEIPYYRRMCDVYNVSEAQRAIARGQKKGRRSAPPVHGLCLTGVGCGTDDRRRTCYLEFACTKADRKKLLDDNPHIFSHQAFGCLLSKMDIVVFVTLDRGSSDLLDDLPTLALVVSGTDALTRLFTCAKMGPAFTFLPVDTPIFACEPILQRLQQLQSLLNGRQQSVSTIQGPPGTGKSYLGALIAKILHDKTCKTMMVICYTNHALDQFLENLLDIGIPESSMVRLGARSTPRTKHLGLFEQSIGTSVTDSWSFVLKKREDLNQAAEELESCSLEFNGDNITTYDILEYLEFSGKSALFDAFTIPDQHDGMVQVGRHGRKIDRYYLWDAWVHGRDAGSFRDRISAHHAYIWGLAPFKRKEMVGKWRNSLLHEKCDKLATDLDEYYYHKRHSAVLEAKRIVACTTNAAARYARALRVAKPDIVIVEEAGEILESHILTAMTLYTKQLGDGLDLTRSLFERLIAQGYPHTSLAKQHRMRPELSRLVLQLAYPELQDSESILKRPDSADFRTILRDPSMKTSKQNLYEVEMVLKVAKYLGQQGYGTDDMVILTPKTNDPLLNDLDSNDLLKAGLLTLGSPKVLKSPIRISTIDKYQGEERDIVVASLTRSNEAGDIGFTAAPERVNVLLSRARNALVMIGNGGTFLKSRKGHLTWRPLFEMLKRYGHVYAGFPLKCERHSDRQVVIRSPKEFDTACPDGGCSDPCSAIFACGIYSCTRRCHRAEFHGRIKCTRTMEQTCPKNQRTCPTCLEEAVEAERRKREDAKLEAKRRATQLEHAKKLKEIEERIRQQRQVLTDKHGNQDRRDALARKEEEPKILTAAADRTHACPPTALPGAFPADPQPEDGTRMIPLQSEAQDEWQRQKQDEGQSNEALDTLMDMIGLESVKESFLGIKAKVDVVVRQGASLVAERFGAALLGNPGTRKTTVARLYARFLSMVGVIPGSFFVETSGSKLANGGVQGCQKHLEEIKSIGGGALFIDEAYQLTSGNSTGESSVLDFLLAEVENLTGKVVLIIAGYNKNMESFFAHNPGIPSRFPVELQFKDYPDEELQSNLQHHMHKKYNGRMRVEEGTGGLYMRIVARRVGRGRGREEFGNARAVHNVFARITERQAKRLQRQRRLKRPADDLLLTKEDLLGPDPRTVLKKNATWGKLRALTGLQSVKQSVEALFDTIQFNYARELAEKPLVEFSLNKVFVGNPGTGKTTVAKPFGKLLADMGYLSNGEVVVKNPSDFIGNVIGGSEAATKGILASTLGKVLVVDEAYMLGGSSSGSESIGGPDIYKVAVIDTLVAEVPSVPGDDRCVLLLGYRGAMEGCDDDLQEILALKLKQAGFHATKDAKLVVRQCLARARNRPNFGNAGEVDILLDKAKLRHQQRLSARKTRNIDILEPLAFDPDYDREQKAVTNCRKPFEGVVGCEHLVAQLEGYQNVVRNTKQLGLDPRHNIPFNFLIFYDMGILATTEVIESSASDFVAQYVGQTGPKTERLLEKGLGRVLFIDEAYRLADGTFVPQEAYCYISRAVHDPDDQFMSQVLDSFEYISTLPGWGNGRDVKTISDTIIRKVFSCPQDAGGKGLALTQAMERRLRATATTSNPQTRDGSLTSKVAPFSAPPFSKSSVSAVKDQARSGTATGDPSATTSGNSCSDEGRDPGVSDEVWMQLQADQKRSEEQRNRDAETLRREESIKRQLKSSATEPDGDERCEYEKQLRSLARERVEIEERGKQEEAAQQKLQEMGVCPVGFRWIKQATGYRCAGGIHFVPSAQLL</sequence>
<feature type="compositionally biased region" description="Polar residues" evidence="5">
    <location>
        <begin position="1828"/>
        <end position="1846"/>
    </location>
</feature>
<dbReference type="CDD" id="cd06008">
    <property type="entry name" value="NF-X1-zinc-finger"/>
    <property type="match status" value="1"/>
</dbReference>
<keyword evidence="8" id="KW-1185">Reference proteome</keyword>
<evidence type="ECO:0000256" key="2">
    <source>
        <dbReference type="ARBA" id="ARBA00022741"/>
    </source>
</evidence>
<dbReference type="Pfam" id="PF00004">
    <property type="entry name" value="AAA"/>
    <property type="match status" value="2"/>
</dbReference>
<gene>
    <name evidence="7" type="ORF">BO72DRAFT_470220</name>
</gene>
<feature type="compositionally biased region" description="Low complexity" evidence="5">
    <location>
        <begin position="1807"/>
        <end position="1824"/>
    </location>
</feature>
<dbReference type="SMART" id="SM00382">
    <property type="entry name" value="AAA"/>
    <property type="match status" value="3"/>
</dbReference>
<dbReference type="InterPro" id="IPR041627">
    <property type="entry name" value="AAA_lid_6"/>
</dbReference>
<dbReference type="VEuPathDB" id="FungiDB:BO72DRAFT_470220"/>
<feature type="region of interest" description="Disordered" evidence="5">
    <location>
        <begin position="1031"/>
        <end position="1053"/>
    </location>
</feature>
<protein>
    <submittedName>
        <fullName evidence="7">AAA family ATPase</fullName>
    </submittedName>
</protein>
<proteinExistence type="inferred from homology"/>
<feature type="region of interest" description="Disordered" evidence="5">
    <location>
        <begin position="1788"/>
        <end position="1902"/>
    </location>
</feature>
<feature type="compositionally biased region" description="Basic and acidic residues" evidence="5">
    <location>
        <begin position="1865"/>
        <end position="1887"/>
    </location>
</feature>
<dbReference type="InterPro" id="IPR047187">
    <property type="entry name" value="SF1_C_Upf1"/>
</dbReference>
<name>A0A8G1RM27_9EURO</name>
<dbReference type="GeneID" id="63864344"/>
<dbReference type="InterPro" id="IPR003959">
    <property type="entry name" value="ATPase_AAA_core"/>
</dbReference>
<feature type="domain" description="AAA+ ATPase" evidence="6">
    <location>
        <begin position="1115"/>
        <end position="1251"/>
    </location>
</feature>
<keyword evidence="2" id="KW-0547">Nucleotide-binding</keyword>
<keyword evidence="3" id="KW-0347">Helicase</keyword>
<dbReference type="RefSeq" id="XP_040799173.1">
    <property type="nucleotide sequence ID" value="XM_040947011.1"/>
</dbReference>
<dbReference type="GO" id="GO:0005524">
    <property type="term" value="F:ATP binding"/>
    <property type="evidence" value="ECO:0007669"/>
    <property type="project" value="UniProtKB-KW"/>
</dbReference>
<dbReference type="OrthoDB" id="2423195at2759"/>
<evidence type="ECO:0000259" key="6">
    <source>
        <dbReference type="SMART" id="SM00382"/>
    </source>
</evidence>
<dbReference type="PRINTS" id="PR00819">
    <property type="entry name" value="CBXCFQXSUPER"/>
</dbReference>
<organism evidence="7 8">
    <name type="scientific">Aspergillus fijiensis CBS 313.89</name>
    <dbReference type="NCBI Taxonomy" id="1448319"/>
    <lineage>
        <taxon>Eukaryota</taxon>
        <taxon>Fungi</taxon>
        <taxon>Dikarya</taxon>
        <taxon>Ascomycota</taxon>
        <taxon>Pezizomycotina</taxon>
        <taxon>Eurotiomycetes</taxon>
        <taxon>Eurotiomycetidae</taxon>
        <taxon>Eurotiales</taxon>
        <taxon>Aspergillaceae</taxon>
        <taxon>Aspergillus</taxon>
    </lineage>
</organism>
<dbReference type="CDD" id="cd00009">
    <property type="entry name" value="AAA"/>
    <property type="match status" value="1"/>
</dbReference>
<dbReference type="PANTHER" id="PTHR43392">
    <property type="entry name" value="AAA-TYPE ATPASE FAMILY PROTEIN / ANKYRIN REPEAT FAMILY PROTEIN"/>
    <property type="match status" value="1"/>
</dbReference>
<dbReference type="InterPro" id="IPR050773">
    <property type="entry name" value="CbxX/CfxQ_RuBisCO_ESX"/>
</dbReference>
<evidence type="ECO:0000313" key="8">
    <source>
        <dbReference type="Proteomes" id="UP000249789"/>
    </source>
</evidence>
<dbReference type="GO" id="GO:0004386">
    <property type="term" value="F:helicase activity"/>
    <property type="evidence" value="ECO:0007669"/>
    <property type="project" value="InterPro"/>
</dbReference>
<dbReference type="EMBL" id="KZ824660">
    <property type="protein sequence ID" value="RAK75163.1"/>
    <property type="molecule type" value="Genomic_DNA"/>
</dbReference>
<dbReference type="InterPro" id="IPR000641">
    <property type="entry name" value="CbxX/CfxQ"/>
</dbReference>
<dbReference type="InterPro" id="IPR027417">
    <property type="entry name" value="P-loop_NTPase"/>
</dbReference>
<evidence type="ECO:0000256" key="1">
    <source>
        <dbReference type="ARBA" id="ARBA00010378"/>
    </source>
</evidence>
<comment type="similarity">
    <text evidence="1">Belongs to the CbxX/CfxQ family.</text>
</comment>
<evidence type="ECO:0000313" key="7">
    <source>
        <dbReference type="EMBL" id="RAK75163.1"/>
    </source>
</evidence>
<dbReference type="CDD" id="cd18808">
    <property type="entry name" value="SF1_C_Upf1"/>
    <property type="match status" value="1"/>
</dbReference>
<dbReference type="InterPro" id="IPR041679">
    <property type="entry name" value="DNA2/NAM7-like_C"/>
</dbReference>
<feature type="compositionally biased region" description="Polar residues" evidence="5">
    <location>
        <begin position="1790"/>
        <end position="1805"/>
    </location>
</feature>